<comment type="subcellular location">
    <subcellularLocation>
        <location evidence="1">Nucleus</location>
    </subcellularLocation>
</comment>
<dbReference type="GO" id="GO:0009742">
    <property type="term" value="P:brassinosteroid mediated signaling pathway"/>
    <property type="evidence" value="ECO:0007669"/>
    <property type="project" value="InterPro"/>
</dbReference>
<dbReference type="InterPro" id="IPR017923">
    <property type="entry name" value="TFIIS_N"/>
</dbReference>
<reference evidence="4" key="1">
    <citation type="submission" date="2007-06" db="EMBL/GenBank/DDBJ databases">
        <title>Full length cDNA sequences from Sitka Spruce (Picea sitchensis).</title>
        <authorList>
            <person name="Ralph S.G."/>
            <person name="Chun H.E."/>
            <person name="Liao N."/>
            <person name="Ali J."/>
            <person name="Reid K."/>
            <person name="Kolosova N."/>
            <person name="Cooper N."/>
            <person name="Cullis C."/>
            <person name="Jancsik S."/>
            <person name="Moore R."/>
            <person name="Mayo M."/>
            <person name="Wagner S."/>
            <person name="Holt R.A."/>
            <person name="Jones S.J.M."/>
            <person name="Marra M.A."/>
            <person name="Ritland C.E."/>
            <person name="Ritland K."/>
            <person name="Bohlmann J."/>
        </authorList>
    </citation>
    <scope>NUCLEOTIDE SEQUENCE</scope>
    <source>
        <tissue evidence="4">Green portion of the leader tissue</tissue>
    </source>
</reference>
<dbReference type="PANTHER" id="PTHR47350">
    <property type="entry name" value="PROTEIN IWS1 HOMOLOG 1"/>
    <property type="match status" value="1"/>
</dbReference>
<evidence type="ECO:0000313" key="4">
    <source>
        <dbReference type="EMBL" id="ABR16991.1"/>
    </source>
</evidence>
<proteinExistence type="evidence at transcript level"/>
<dbReference type="GO" id="GO:0005634">
    <property type="term" value="C:nucleus"/>
    <property type="evidence" value="ECO:0007669"/>
    <property type="project" value="UniProtKB-SubCell"/>
</dbReference>
<organism evidence="4">
    <name type="scientific">Picea sitchensis</name>
    <name type="common">Sitka spruce</name>
    <name type="synonym">Pinus sitchensis</name>
    <dbReference type="NCBI Taxonomy" id="3332"/>
    <lineage>
        <taxon>Eukaryota</taxon>
        <taxon>Viridiplantae</taxon>
        <taxon>Streptophyta</taxon>
        <taxon>Embryophyta</taxon>
        <taxon>Tracheophyta</taxon>
        <taxon>Spermatophyta</taxon>
        <taxon>Pinopsida</taxon>
        <taxon>Pinidae</taxon>
        <taxon>Conifers I</taxon>
        <taxon>Pinales</taxon>
        <taxon>Pinaceae</taxon>
        <taxon>Picea</taxon>
    </lineage>
</organism>
<protein>
    <recommendedName>
        <fullName evidence="3">TFIIS N-terminal domain-containing protein</fullName>
    </recommendedName>
</protein>
<sequence>MLPVLTAVLSKRQLQQEFLDRGVLSVLKNWLEPLPDKCLPNTNVRTAVLKILTDLPIDVEQYDRREQLKKSGLGKVIMFLSKSDEETTSNKKLARDLVDKWSRPIFQKSTRFEDMRNFDEERTPYRRPPPKKPVAKPVGLDSRDDDLDLDQLPQEPKPAQPGFRQLTVRPEAIAMDFVVRPQSKIDPDEVRARAKQLKQDERRMKMNKKLQQLKAPKKKKLQATKISVEGRGMVKYF</sequence>
<dbReference type="Pfam" id="PF08711">
    <property type="entry name" value="Med26"/>
    <property type="match status" value="1"/>
</dbReference>
<dbReference type="PANTHER" id="PTHR47350:SF4">
    <property type="entry name" value="PROTEIN IWS1 HOMOLOG 1"/>
    <property type="match status" value="1"/>
</dbReference>
<feature type="region of interest" description="Disordered" evidence="2">
    <location>
        <begin position="117"/>
        <end position="162"/>
    </location>
</feature>
<dbReference type="InterPro" id="IPR044204">
    <property type="entry name" value="IWS1/2"/>
</dbReference>
<accession>B8LMW1</accession>
<dbReference type="EMBL" id="EF677142">
    <property type="protein sequence ID" value="ABR16991.1"/>
    <property type="molecule type" value="mRNA"/>
</dbReference>
<keyword evidence="1" id="KW-0539">Nucleus</keyword>
<dbReference type="SUPFAM" id="SSF47676">
    <property type="entry name" value="Conserved domain common to transcription factors TFIIS, elongin A, CRSP70"/>
    <property type="match status" value="1"/>
</dbReference>
<evidence type="ECO:0000256" key="1">
    <source>
        <dbReference type="PROSITE-ProRule" id="PRU00649"/>
    </source>
</evidence>
<dbReference type="PROSITE" id="PS51319">
    <property type="entry name" value="TFIIS_N"/>
    <property type="match status" value="1"/>
</dbReference>
<dbReference type="GO" id="GO:0032784">
    <property type="term" value="P:regulation of DNA-templated transcription elongation"/>
    <property type="evidence" value="ECO:0007669"/>
    <property type="project" value="InterPro"/>
</dbReference>
<evidence type="ECO:0000256" key="2">
    <source>
        <dbReference type="SAM" id="MobiDB-lite"/>
    </source>
</evidence>
<dbReference type="Gene3D" id="1.20.930.10">
    <property type="entry name" value="Conserved domain common to transcription factors TFIIS, elongin A, CRSP70"/>
    <property type="match status" value="1"/>
</dbReference>
<feature type="domain" description="TFIIS N-terminal" evidence="3">
    <location>
        <begin position="25"/>
        <end position="108"/>
    </location>
</feature>
<evidence type="ECO:0000259" key="3">
    <source>
        <dbReference type="PROSITE" id="PS51319"/>
    </source>
</evidence>
<dbReference type="InterPro" id="IPR035441">
    <property type="entry name" value="TFIIS/LEDGF_dom_sf"/>
</dbReference>
<name>B8LMW1_PICSI</name>
<dbReference type="AlphaFoldDB" id="B8LMW1"/>